<organism evidence="1 2">
    <name type="scientific">Parasediminibacterium paludis</name>
    <dbReference type="NCBI Taxonomy" id="908966"/>
    <lineage>
        <taxon>Bacteria</taxon>
        <taxon>Pseudomonadati</taxon>
        <taxon>Bacteroidota</taxon>
        <taxon>Chitinophagia</taxon>
        <taxon>Chitinophagales</taxon>
        <taxon>Chitinophagaceae</taxon>
        <taxon>Parasediminibacterium</taxon>
    </lineage>
</organism>
<proteinExistence type="predicted"/>
<evidence type="ECO:0000313" key="1">
    <source>
        <dbReference type="EMBL" id="MFC4232767.1"/>
    </source>
</evidence>
<sequence length="470" mass="51572">MAIEQVLYNLSGNNHLSSVGIDDLQKIANEFPYFAPAQFLLALKQKEQSSYSFNGQLQKAALHFSNPLWLQYQLHNGTIAEPILEKVVLNGHPKQPVVVQPTVQAVVEKPILQPTTYASIPVVENATALPDLEPKVQEVTPLVEATEKEIPTIPEIGTDETDVKTVGKEAIDELPVASFASHVAEEVHQSGVVDYTSFALSNSLRDTAPLVKTEAPVSIETPHTPSTDKILTNSFDNNANSFSIPTLEAVKRLLDVNAPATTSTEPPTQVEAPKTNIATIPNYSFNGFADTTKEITPNAVTLSEAFAEEEVDGVDEHDKHPTNNIASVLSNQIADFKKPITEDAKLEFEAEPLFKVDYFASQGIKIDLTKQPQDKLTVQLRRFTDWLRQIKGQGPNPPQDLGTDPELEKAIANIAKTSIAAREIVTETMADVFIKQGKVDKAIQLYIKLSFLDPEKSAYFAGKIQQLKGI</sequence>
<name>A0ABV8PXS3_9BACT</name>
<dbReference type="RefSeq" id="WP_379014751.1">
    <property type="nucleotide sequence ID" value="NZ_JBHSDC010000027.1"/>
</dbReference>
<keyword evidence="2" id="KW-1185">Reference proteome</keyword>
<evidence type="ECO:0008006" key="3">
    <source>
        <dbReference type="Google" id="ProtNLM"/>
    </source>
</evidence>
<gene>
    <name evidence="1" type="ORF">ACFOW1_12775</name>
</gene>
<evidence type="ECO:0000313" key="2">
    <source>
        <dbReference type="Proteomes" id="UP001595906"/>
    </source>
</evidence>
<accession>A0ABV8PXS3</accession>
<comment type="caution">
    <text evidence="1">The sequence shown here is derived from an EMBL/GenBank/DDBJ whole genome shotgun (WGS) entry which is preliminary data.</text>
</comment>
<dbReference type="EMBL" id="JBHSDC010000027">
    <property type="protein sequence ID" value="MFC4232767.1"/>
    <property type="molecule type" value="Genomic_DNA"/>
</dbReference>
<dbReference type="Proteomes" id="UP001595906">
    <property type="component" value="Unassembled WGS sequence"/>
</dbReference>
<reference evidence="2" key="1">
    <citation type="journal article" date="2019" name="Int. J. Syst. Evol. Microbiol.">
        <title>The Global Catalogue of Microorganisms (GCM) 10K type strain sequencing project: providing services to taxonomists for standard genome sequencing and annotation.</title>
        <authorList>
            <consortium name="The Broad Institute Genomics Platform"/>
            <consortium name="The Broad Institute Genome Sequencing Center for Infectious Disease"/>
            <person name="Wu L."/>
            <person name="Ma J."/>
        </authorList>
    </citation>
    <scope>NUCLEOTIDE SEQUENCE [LARGE SCALE GENOMIC DNA]</scope>
    <source>
        <strain evidence="2">CECT 8010</strain>
    </source>
</reference>
<protein>
    <recommendedName>
        <fullName evidence="3">FimV-like protein</fullName>
    </recommendedName>
</protein>